<evidence type="ECO:0000313" key="2">
    <source>
        <dbReference type="Proteomes" id="UP001430356"/>
    </source>
</evidence>
<keyword evidence="2" id="KW-1185">Reference proteome</keyword>
<proteinExistence type="predicted"/>
<comment type="caution">
    <text evidence="1">The sequence shown here is derived from an EMBL/GenBank/DDBJ whole genome shotgun (WGS) entry which is preliminary data.</text>
</comment>
<dbReference type="Proteomes" id="UP001430356">
    <property type="component" value="Unassembled WGS sequence"/>
</dbReference>
<gene>
    <name evidence="1" type="ORF">NESM_000186800</name>
</gene>
<name>A0AAW0F8C6_9TRYP</name>
<dbReference type="AlphaFoldDB" id="A0AAW0F8C6"/>
<evidence type="ECO:0000313" key="1">
    <source>
        <dbReference type="EMBL" id="KAK7201252.1"/>
    </source>
</evidence>
<organism evidence="1 2">
    <name type="scientific">Novymonas esmeraldas</name>
    <dbReference type="NCBI Taxonomy" id="1808958"/>
    <lineage>
        <taxon>Eukaryota</taxon>
        <taxon>Discoba</taxon>
        <taxon>Euglenozoa</taxon>
        <taxon>Kinetoplastea</taxon>
        <taxon>Metakinetoplastina</taxon>
        <taxon>Trypanosomatida</taxon>
        <taxon>Trypanosomatidae</taxon>
        <taxon>Novymonas</taxon>
    </lineage>
</organism>
<sequence length="415" mass="42997">MVLTTTGGCATTEVVTAGELVDASTAAYATRHNLAGMTWSLSVALGGAAEGLHPPPTGPVESVVASAAATADVTLPLQVLLYSLGNASLPTSAATANKGSAKPVAARLGAAERGVDDATAAAEPLCCASAGTDSVWPVDAAFAAREDAVRAELCRCVSRYCERAHTGRGLVASFGGRLSWSRVTTGGDDVVDERVGVALALDVVRCWRQVAVPLLERMRAGLRTTDVADGSHPGEALFDCLVKRGSPHDESSVDASCKAQVATYELARYWCFALLCGYCHDVPETLWASMLCAAQTAAALEDAAQDGGNGAEDAPLSSETLLLRSFIAHLSCPAVEPAYAAATAAAVEVHSRTAVAAARARAEPRSWEEVELLHQTAATATAAPVDSLLAALLRSEAYWAIMAQPYTAMLAQHYL</sequence>
<dbReference type="EMBL" id="JAECZO010000013">
    <property type="protein sequence ID" value="KAK7201252.1"/>
    <property type="molecule type" value="Genomic_DNA"/>
</dbReference>
<protein>
    <submittedName>
        <fullName evidence="1">Uncharacterized protein</fullName>
    </submittedName>
</protein>
<accession>A0AAW0F8C6</accession>
<reference evidence="1 2" key="1">
    <citation type="journal article" date="2021" name="MBio">
        <title>A New Model Trypanosomatid, Novymonas esmeraldas: Genomic Perception of Its 'Candidatus Pandoraea novymonadis' Endosymbiont.</title>
        <authorList>
            <person name="Zakharova A."/>
            <person name="Saura A."/>
            <person name="Butenko A."/>
            <person name="Podesvova L."/>
            <person name="Warmusova S."/>
            <person name="Kostygov A.Y."/>
            <person name="Nenarokova A."/>
            <person name="Lukes J."/>
            <person name="Opperdoes F.R."/>
            <person name="Yurchenko V."/>
        </authorList>
    </citation>
    <scope>NUCLEOTIDE SEQUENCE [LARGE SCALE GENOMIC DNA]</scope>
    <source>
        <strain evidence="1 2">E262AT.01</strain>
    </source>
</reference>